<evidence type="ECO:0000313" key="3">
    <source>
        <dbReference type="Proteomes" id="UP001381693"/>
    </source>
</evidence>
<keyword evidence="1" id="KW-0472">Membrane</keyword>
<keyword evidence="3" id="KW-1185">Reference proteome</keyword>
<gene>
    <name evidence="2" type="ORF">SK128_025237</name>
</gene>
<reference evidence="2 3" key="1">
    <citation type="submission" date="2023-11" db="EMBL/GenBank/DDBJ databases">
        <title>Halocaridina rubra genome assembly.</title>
        <authorList>
            <person name="Smith C."/>
        </authorList>
    </citation>
    <scope>NUCLEOTIDE SEQUENCE [LARGE SCALE GENOMIC DNA]</scope>
    <source>
        <strain evidence="2">EP-1</strain>
        <tissue evidence="2">Whole</tissue>
    </source>
</reference>
<comment type="caution">
    <text evidence="2">The sequence shown here is derived from an EMBL/GenBank/DDBJ whole genome shotgun (WGS) entry which is preliminary data.</text>
</comment>
<dbReference type="EMBL" id="JAXCGZ010016159">
    <property type="protein sequence ID" value="KAK7069545.1"/>
    <property type="molecule type" value="Genomic_DNA"/>
</dbReference>
<feature type="non-terminal residue" evidence="2">
    <location>
        <position position="1"/>
    </location>
</feature>
<protein>
    <submittedName>
        <fullName evidence="2">Uncharacterized protein</fullName>
    </submittedName>
</protein>
<dbReference type="AlphaFoldDB" id="A0AAN8X031"/>
<evidence type="ECO:0000313" key="2">
    <source>
        <dbReference type="EMBL" id="KAK7069545.1"/>
    </source>
</evidence>
<accession>A0AAN8X031</accession>
<proteinExistence type="predicted"/>
<evidence type="ECO:0000256" key="1">
    <source>
        <dbReference type="SAM" id="Phobius"/>
    </source>
</evidence>
<dbReference type="Proteomes" id="UP001381693">
    <property type="component" value="Unassembled WGS sequence"/>
</dbReference>
<name>A0AAN8X031_HALRR</name>
<keyword evidence="1" id="KW-0812">Transmembrane</keyword>
<keyword evidence="1" id="KW-1133">Transmembrane helix</keyword>
<organism evidence="2 3">
    <name type="scientific">Halocaridina rubra</name>
    <name type="common">Hawaiian red shrimp</name>
    <dbReference type="NCBI Taxonomy" id="373956"/>
    <lineage>
        <taxon>Eukaryota</taxon>
        <taxon>Metazoa</taxon>
        <taxon>Ecdysozoa</taxon>
        <taxon>Arthropoda</taxon>
        <taxon>Crustacea</taxon>
        <taxon>Multicrustacea</taxon>
        <taxon>Malacostraca</taxon>
        <taxon>Eumalacostraca</taxon>
        <taxon>Eucarida</taxon>
        <taxon>Decapoda</taxon>
        <taxon>Pleocyemata</taxon>
        <taxon>Caridea</taxon>
        <taxon>Atyoidea</taxon>
        <taxon>Atyidae</taxon>
        <taxon>Halocaridina</taxon>
    </lineage>
</organism>
<sequence>SFQSLPHPELLSTPSFSSFQIASSLFLLLYFICNCVQPLYHAGMPSASPYASFRTASSLLLLILDCFQPPVVIVRDVNCSRLEFIENLQFLSSLESS</sequence>
<feature type="transmembrane region" description="Helical" evidence="1">
    <location>
        <begin position="20"/>
        <end position="40"/>
    </location>
</feature>